<feature type="non-terminal residue" evidence="3">
    <location>
        <position position="1"/>
    </location>
</feature>
<keyword evidence="4" id="KW-1185">Reference proteome</keyword>
<reference evidence="3 4" key="1">
    <citation type="submission" date="2022-05" db="EMBL/GenBank/DDBJ databases">
        <authorList>
            <consortium name="Genoscope - CEA"/>
            <person name="William W."/>
        </authorList>
    </citation>
    <scope>NUCLEOTIDE SEQUENCE [LARGE SCALE GENOMIC DNA]</scope>
</reference>
<dbReference type="Gene3D" id="3.10.20.90">
    <property type="entry name" value="Phosphatidylinositol 3-kinase Catalytic Subunit, Chain A, domain 1"/>
    <property type="match status" value="1"/>
</dbReference>
<keyword evidence="1" id="KW-0645">Protease</keyword>
<feature type="domain" description="DUSP" evidence="2">
    <location>
        <begin position="1"/>
        <end position="88"/>
    </location>
</feature>
<organism evidence="3 4">
    <name type="scientific">Porites lobata</name>
    <dbReference type="NCBI Taxonomy" id="104759"/>
    <lineage>
        <taxon>Eukaryota</taxon>
        <taxon>Metazoa</taxon>
        <taxon>Cnidaria</taxon>
        <taxon>Anthozoa</taxon>
        <taxon>Hexacorallia</taxon>
        <taxon>Scleractinia</taxon>
        <taxon>Fungiina</taxon>
        <taxon>Poritidae</taxon>
        <taxon>Porites</taxon>
    </lineage>
</organism>
<dbReference type="SMART" id="SM00695">
    <property type="entry name" value="DUSP"/>
    <property type="match status" value="1"/>
</dbReference>
<evidence type="ECO:0000313" key="4">
    <source>
        <dbReference type="Proteomes" id="UP001159405"/>
    </source>
</evidence>
<dbReference type="Pfam" id="PF06337">
    <property type="entry name" value="DUSP"/>
    <property type="match status" value="1"/>
</dbReference>
<accession>A0ABN8NAR4</accession>
<dbReference type="Pfam" id="PF14836">
    <property type="entry name" value="Ubiquitin_3"/>
    <property type="match status" value="1"/>
</dbReference>
<evidence type="ECO:0000259" key="2">
    <source>
        <dbReference type="PROSITE" id="PS51283"/>
    </source>
</evidence>
<dbReference type="SUPFAM" id="SSF143791">
    <property type="entry name" value="DUSP-like"/>
    <property type="match status" value="1"/>
</dbReference>
<dbReference type="Proteomes" id="UP001159405">
    <property type="component" value="Unassembled WGS sequence"/>
</dbReference>
<gene>
    <name evidence="3" type="ORF">PLOB_00008282</name>
</gene>
<evidence type="ECO:0000313" key="3">
    <source>
        <dbReference type="EMBL" id="CAH3046738.1"/>
    </source>
</evidence>
<comment type="caution">
    <text evidence="3">The sequence shown here is derived from an EMBL/GenBank/DDBJ whole genome shotgun (WGS) entry which is preliminary data.</text>
</comment>
<name>A0ABN8NAR4_9CNID</name>
<dbReference type="InterPro" id="IPR035927">
    <property type="entry name" value="DUSP-like_sf"/>
</dbReference>
<dbReference type="InterPro" id="IPR028135">
    <property type="entry name" value="Ub_USP-typ"/>
</dbReference>
<evidence type="ECO:0000256" key="1">
    <source>
        <dbReference type="ARBA" id="ARBA00022670"/>
    </source>
</evidence>
<dbReference type="EMBL" id="CALNXK010000014">
    <property type="protein sequence ID" value="CAH3046738.1"/>
    <property type="molecule type" value="Genomic_DNA"/>
</dbReference>
<proteinExistence type="predicted"/>
<keyword evidence="1" id="KW-0378">Hydrolase</keyword>
<protein>
    <recommendedName>
        <fullName evidence="2">DUSP domain-containing protein</fullName>
    </recommendedName>
</protein>
<dbReference type="Gene3D" id="3.30.2230.10">
    <property type="entry name" value="DUSP-like"/>
    <property type="match status" value="1"/>
</dbReference>
<dbReference type="InterPro" id="IPR006615">
    <property type="entry name" value="Pept_C19_DUSP"/>
</dbReference>
<sequence length="183" mass="21272">RYLVDCSWFKQWKEFVGYDIQGQWGAADKRNNPGPINNSPLLKADGSTLKEHLIDELDYFLLPEGAWLKLVSWYGVTSDQHALPRKVVEHGMYIKNNKVEVYLMEFNLSQLSDPNTFFEMKFSRGDTLGHVRSEMKNVFNIAEDTETRLWSKYMSATYELHANMEQTVKNAGLYQGQVHIDQK</sequence>
<dbReference type="PROSITE" id="PS51283">
    <property type="entry name" value="DUSP"/>
    <property type="match status" value="1"/>
</dbReference>